<evidence type="ECO:0000313" key="2">
    <source>
        <dbReference type="EMBL" id="MBY20294.1"/>
    </source>
</evidence>
<feature type="region of interest" description="Disordered" evidence="1">
    <location>
        <begin position="90"/>
        <end position="112"/>
    </location>
</feature>
<gene>
    <name evidence="2" type="ORF">g.4769</name>
</gene>
<accession>A0A2S2NT15</accession>
<dbReference type="EMBL" id="GGMR01007675">
    <property type="protein sequence ID" value="MBY20294.1"/>
    <property type="molecule type" value="Transcribed_RNA"/>
</dbReference>
<organism evidence="2">
    <name type="scientific">Schizaphis graminum</name>
    <name type="common">Green bug aphid</name>
    <dbReference type="NCBI Taxonomy" id="13262"/>
    <lineage>
        <taxon>Eukaryota</taxon>
        <taxon>Metazoa</taxon>
        <taxon>Ecdysozoa</taxon>
        <taxon>Arthropoda</taxon>
        <taxon>Hexapoda</taxon>
        <taxon>Insecta</taxon>
        <taxon>Pterygota</taxon>
        <taxon>Neoptera</taxon>
        <taxon>Paraneoptera</taxon>
        <taxon>Hemiptera</taxon>
        <taxon>Sternorrhyncha</taxon>
        <taxon>Aphidomorpha</taxon>
        <taxon>Aphidoidea</taxon>
        <taxon>Aphididae</taxon>
        <taxon>Aphidini</taxon>
        <taxon>Schizaphis</taxon>
    </lineage>
</organism>
<name>A0A2S2NT15_SCHGA</name>
<sequence>MSLITKATANLWKMERGFDIILFIDKNDVYNSEYWKDECFRRINAKYPFQKLFRTNIINVTGNSCALVYSVYGESVCCLLLNGSRHQRKNENNDAKHVHDKNRKKKSSMASDVENELRMVRERLAGYRYLTVQGWARPVAYDYELIFQTVFRGDSGELWLYGQRRPLPSPRERVVSATIEFNCNRDETHCVKYKILKKNNANNRKSSNKIILTKPTPFIPKLKPVVPTITAPIELLQSDDDCEKPTMQQPNIPVIKIIPQNIWELDTDVDIILFIDMEVMYMDDWKDEVVERVNDHYPFKNRLLEDIQIRPVGVGTVQMYRQNGVSIFCIFFRNNTMIILSDWMEIALISIKRMLSGHVQLAIQQDLSLSGFRLNICSNLYFFFQSVFTYDTVVLWLCGNGV</sequence>
<dbReference type="AlphaFoldDB" id="A0A2S2NT15"/>
<reference evidence="2" key="1">
    <citation type="submission" date="2018-04" db="EMBL/GenBank/DDBJ databases">
        <title>Transcriptome of Schizaphis graminum biotype I.</title>
        <authorList>
            <person name="Scully E.D."/>
            <person name="Geib S.M."/>
            <person name="Palmer N.A."/>
            <person name="Koch K."/>
            <person name="Bradshaw J."/>
            <person name="Heng-Moss T."/>
            <person name="Sarath G."/>
        </authorList>
    </citation>
    <scope>NUCLEOTIDE SEQUENCE</scope>
</reference>
<feature type="compositionally biased region" description="Basic residues" evidence="1">
    <location>
        <begin position="98"/>
        <end position="107"/>
    </location>
</feature>
<evidence type="ECO:0000256" key="1">
    <source>
        <dbReference type="SAM" id="MobiDB-lite"/>
    </source>
</evidence>
<protein>
    <submittedName>
        <fullName evidence="2">Uncharacterized protein</fullName>
    </submittedName>
</protein>
<proteinExistence type="predicted"/>